<protein>
    <submittedName>
        <fullName evidence="1">Uncharacterized protein</fullName>
    </submittedName>
</protein>
<evidence type="ECO:0000313" key="1">
    <source>
        <dbReference type="EMBL" id="CAH3014864.1"/>
    </source>
</evidence>
<sequence>MNMIQPRPEEKAKNYRCKFNPKNWQSKSCSSTHSQSPVSLLRGVSSVDMAHISSHLLNVLRMESQSS</sequence>
<organism evidence="1 2">
    <name type="scientific">Porites evermanni</name>
    <dbReference type="NCBI Taxonomy" id="104178"/>
    <lineage>
        <taxon>Eukaryota</taxon>
        <taxon>Metazoa</taxon>
        <taxon>Cnidaria</taxon>
        <taxon>Anthozoa</taxon>
        <taxon>Hexacorallia</taxon>
        <taxon>Scleractinia</taxon>
        <taxon>Fungiina</taxon>
        <taxon>Poritidae</taxon>
        <taxon>Porites</taxon>
    </lineage>
</organism>
<dbReference type="Proteomes" id="UP001159427">
    <property type="component" value="Unassembled WGS sequence"/>
</dbReference>
<gene>
    <name evidence="1" type="ORF">PEVE_00007465</name>
</gene>
<keyword evidence="2" id="KW-1185">Reference proteome</keyword>
<proteinExistence type="predicted"/>
<dbReference type="EMBL" id="CALNXI010000015">
    <property type="protein sequence ID" value="CAH3014864.1"/>
    <property type="molecule type" value="Genomic_DNA"/>
</dbReference>
<name>A0ABN8LFG2_9CNID</name>
<comment type="caution">
    <text evidence="1">The sequence shown here is derived from an EMBL/GenBank/DDBJ whole genome shotgun (WGS) entry which is preliminary data.</text>
</comment>
<accession>A0ABN8LFG2</accession>
<evidence type="ECO:0000313" key="2">
    <source>
        <dbReference type="Proteomes" id="UP001159427"/>
    </source>
</evidence>
<reference evidence="1 2" key="1">
    <citation type="submission" date="2022-05" db="EMBL/GenBank/DDBJ databases">
        <authorList>
            <consortium name="Genoscope - CEA"/>
            <person name="William W."/>
        </authorList>
    </citation>
    <scope>NUCLEOTIDE SEQUENCE [LARGE SCALE GENOMIC DNA]</scope>
</reference>